<proteinExistence type="predicted"/>
<feature type="region of interest" description="Disordered" evidence="1">
    <location>
        <begin position="1"/>
        <end position="41"/>
    </location>
</feature>
<sequence length="1359" mass="156884">MKRKGSKLVKKSKRKLVSLPKSDDSGVSLESSKDLEMPGPDLVNNIDTIHRESEGSNNNFRISIDLRNNRIVQNDSGYQETTINETSKCDQHNMALLSDDPRSDKSQFSFEDDVNSMLDYEPEEHDPEDYVDSASPASITEGTLFSKEPEVHLVDLNSSSEAYKESETTWEYSSDKVVEKLCDLRNSMLNSNTAMINQKEPVERVENNLNENTGSGESYKSDSVNNLDEVSSSYKDESLNHEVVPNLFKNAQFNFKGSLNITITKPVFNKESQNSKCPNSISETVNNIEYNSHKRHTDVETSKQKRTWPQDKTELELMKITSQDDIFLYNIKDLWKKASVRTAFSECSQSIMSFQDHILENPSNQDKVTDNIISNNFYESDQIQSGIGNIGSSAIGSNNSHCDLYSNMDDESVLSFDNPNIGVMERQESSDRETSSIFSGIHDIQPLKRPPTGPMNNDKILCERLLEDDAISIGMSSILDVESNFSEPLHSEAQESDTDDYVTRWLMQTDNIEVNLRQCLENLCESHFTTECRDSRCNKSHQIADIEENIKELPPEKLMEFYKLSQEHTFWYLCLFDIFIECFKMSTEMNRVMLVDMVNDVFVVLNRTFTDKTSYILQIIKALENTGLEFREAIDLIIVRHGTSHISICDILLFIIGEYPDLEKNWFLIKKITSCRREMIDHEVVVKLLNVALNNYPPKKDLCRNISNDIFEKNLVDSSKIPTSLMTSMRILLKLPTVCANDNLTTEENTVNSYNTFEGRNSSNYDVRKDNFIPERNCLLPECSSRSNNILNSEHQLYYPKNIRNTDDAFSPYSDDIIQSNSPFNRPMRRDQADWLGTQMNSAMIEIRSDSNLIHAMQTPEQNVFKVPLECAPRRRTRLQTCGREPTNRDLQQESTCPSRIVYNDNVLRKINKSLQSFSRPQTPANIVAHPLRQITVNPDFECNISLHNLYPMVQVCATEISNVDLLKLQKILGSNDGLEFLNVLDEYRDSFTIENFIVNTLTFITSTKVATDIFRKFSSLLTAIEKVQRNWTDVPHIKMLIEVLAMNVVYSLENKGEWKRCRDILLRVKNIHSVVTSKIFFSRSHLMSHMHRYIYIVRIFIRAEDFHWANEIFQWQVPNLLESPSKWPFQFVQSDLQMRNETLKLFFEEGFALNIVAANDLLKHIKVVLGGNVEGLNVWNLFDNFMCTMMDAGEEKRATLELLYRHIVNDYGLYMANEVLQGYLGYMEESIHYNDAFKLFRICCEKGVYHKYTGKERIIIIKTTMSNFEITCILDSYFENIVKRTVQPQDFYIELKLPQSDQPRSGPHILKNRLNRSIFAIFTSILHILRIKYGIIIEQSVESKIFVSRKLQEPLLII</sequence>
<evidence type="ECO:0000313" key="3">
    <source>
        <dbReference type="Proteomes" id="UP001516400"/>
    </source>
</evidence>
<dbReference type="EMBL" id="JABFTP020000124">
    <property type="protein sequence ID" value="KAL3278558.1"/>
    <property type="molecule type" value="Genomic_DNA"/>
</dbReference>
<gene>
    <name evidence="2" type="ORF">HHI36_016104</name>
</gene>
<evidence type="ECO:0000256" key="1">
    <source>
        <dbReference type="SAM" id="MobiDB-lite"/>
    </source>
</evidence>
<name>A0ABD2NIN3_9CUCU</name>
<reference evidence="2 3" key="1">
    <citation type="journal article" date="2021" name="BMC Biol.">
        <title>Horizontally acquired antibacterial genes associated with adaptive radiation of ladybird beetles.</title>
        <authorList>
            <person name="Li H.S."/>
            <person name="Tang X.F."/>
            <person name="Huang Y.H."/>
            <person name="Xu Z.Y."/>
            <person name="Chen M.L."/>
            <person name="Du X.Y."/>
            <person name="Qiu B.Y."/>
            <person name="Chen P.T."/>
            <person name="Zhang W."/>
            <person name="Slipinski A."/>
            <person name="Escalona H.E."/>
            <person name="Waterhouse R.M."/>
            <person name="Zwick A."/>
            <person name="Pang H."/>
        </authorList>
    </citation>
    <scope>NUCLEOTIDE SEQUENCE [LARGE SCALE GENOMIC DNA]</scope>
    <source>
        <strain evidence="2">SYSU2018</strain>
    </source>
</reference>
<keyword evidence="3" id="KW-1185">Reference proteome</keyword>
<protein>
    <submittedName>
        <fullName evidence="2">Uncharacterized protein</fullName>
    </submittedName>
</protein>
<organism evidence="2 3">
    <name type="scientific">Cryptolaemus montrouzieri</name>
    <dbReference type="NCBI Taxonomy" id="559131"/>
    <lineage>
        <taxon>Eukaryota</taxon>
        <taxon>Metazoa</taxon>
        <taxon>Ecdysozoa</taxon>
        <taxon>Arthropoda</taxon>
        <taxon>Hexapoda</taxon>
        <taxon>Insecta</taxon>
        <taxon>Pterygota</taxon>
        <taxon>Neoptera</taxon>
        <taxon>Endopterygota</taxon>
        <taxon>Coleoptera</taxon>
        <taxon>Polyphaga</taxon>
        <taxon>Cucujiformia</taxon>
        <taxon>Coccinelloidea</taxon>
        <taxon>Coccinellidae</taxon>
        <taxon>Scymninae</taxon>
        <taxon>Scymnini</taxon>
        <taxon>Cryptolaemus</taxon>
    </lineage>
</organism>
<feature type="compositionally biased region" description="Basic residues" evidence="1">
    <location>
        <begin position="1"/>
        <end position="16"/>
    </location>
</feature>
<dbReference type="Proteomes" id="UP001516400">
    <property type="component" value="Unassembled WGS sequence"/>
</dbReference>
<comment type="caution">
    <text evidence="2">The sequence shown here is derived from an EMBL/GenBank/DDBJ whole genome shotgun (WGS) entry which is preliminary data.</text>
</comment>
<evidence type="ECO:0000313" key="2">
    <source>
        <dbReference type="EMBL" id="KAL3278558.1"/>
    </source>
</evidence>
<accession>A0ABD2NIN3</accession>